<evidence type="ECO:0000313" key="3">
    <source>
        <dbReference type="EMBL" id="AMY08316.1"/>
    </source>
</evidence>
<dbReference type="OrthoDB" id="120738at2"/>
<name>A0A143PIT2_LUTPR</name>
<protein>
    <recommendedName>
        <fullName evidence="5">Glycine zipper domain-containing protein</fullName>
    </recommendedName>
</protein>
<dbReference type="KEGG" id="abac:LuPra_01510"/>
<dbReference type="EMBL" id="CP015136">
    <property type="protein sequence ID" value="AMY08316.1"/>
    <property type="molecule type" value="Genomic_DNA"/>
</dbReference>
<evidence type="ECO:0000313" key="4">
    <source>
        <dbReference type="Proteomes" id="UP000076079"/>
    </source>
</evidence>
<dbReference type="AlphaFoldDB" id="A0A143PIT2"/>
<sequence length="255" mass="26216" precursor="true">MSTHRSSICLAVVVLLSSAALSADRVRLRSGQSLEGTLVGADEEVVTVLLKNGRKAQFPVADVASLEFTPRRVEPPTPPPEPTRRPAPITVPAQTMLNVRLTQGIDVDATGAGTTFRALLDDPVMINGRVVIPRGAGVTLQAVNVQQSGKMKGSDKITLKANSLSYGGFSYEIVTTYVETKGKGEGKKTGRKVGGGIGLGAIVGGIAGGGEGAAIGAAVGGITGAVVASQGEEHLKLPAETRLQFQLVSAVTVRP</sequence>
<gene>
    <name evidence="3" type="ORF">LuPra_01510</name>
</gene>
<keyword evidence="2" id="KW-0732">Signal</keyword>
<dbReference type="RefSeq" id="WP_157898861.1">
    <property type="nucleotide sequence ID" value="NZ_CP015136.1"/>
</dbReference>
<reference evidence="4" key="2">
    <citation type="submission" date="2016-04" db="EMBL/GenBank/DDBJ databases">
        <title>First Complete Genome Sequence of a Subdivision 6 Acidobacterium.</title>
        <authorList>
            <person name="Huang S."/>
            <person name="Vieira S."/>
            <person name="Bunk B."/>
            <person name="Riedel T."/>
            <person name="Sproeer C."/>
            <person name="Overmann J."/>
        </authorList>
    </citation>
    <scope>NUCLEOTIDE SEQUENCE [LARGE SCALE GENOMIC DNA]</scope>
    <source>
        <strain evidence="4">DSM 100886 HEG_-6_39</strain>
    </source>
</reference>
<dbReference type="PATRIC" id="fig|1813736.3.peg.1567"/>
<proteinExistence type="predicted"/>
<keyword evidence="4" id="KW-1185">Reference proteome</keyword>
<feature type="chain" id="PRO_5007511497" description="Glycine zipper domain-containing protein" evidence="2">
    <location>
        <begin position="23"/>
        <end position="255"/>
    </location>
</feature>
<dbReference type="STRING" id="1855912.LuPra_01510"/>
<accession>A0A143PIT2</accession>
<organism evidence="3 4">
    <name type="scientific">Luteitalea pratensis</name>
    <dbReference type="NCBI Taxonomy" id="1855912"/>
    <lineage>
        <taxon>Bacteria</taxon>
        <taxon>Pseudomonadati</taxon>
        <taxon>Acidobacteriota</taxon>
        <taxon>Vicinamibacteria</taxon>
        <taxon>Vicinamibacterales</taxon>
        <taxon>Vicinamibacteraceae</taxon>
        <taxon>Luteitalea</taxon>
    </lineage>
</organism>
<feature type="signal peptide" evidence="2">
    <location>
        <begin position="1"/>
        <end position="22"/>
    </location>
</feature>
<feature type="region of interest" description="Disordered" evidence="1">
    <location>
        <begin position="69"/>
        <end position="88"/>
    </location>
</feature>
<dbReference type="Proteomes" id="UP000076079">
    <property type="component" value="Chromosome"/>
</dbReference>
<reference evidence="3 4" key="1">
    <citation type="journal article" date="2016" name="Genome Announc.">
        <title>First Complete Genome Sequence of a Subdivision 6 Acidobacterium Strain.</title>
        <authorList>
            <person name="Huang S."/>
            <person name="Vieira S."/>
            <person name="Bunk B."/>
            <person name="Riedel T."/>
            <person name="Sproer C."/>
            <person name="Overmann J."/>
        </authorList>
    </citation>
    <scope>NUCLEOTIDE SEQUENCE [LARGE SCALE GENOMIC DNA]</scope>
    <source>
        <strain evidence="4">DSM 100886 HEG_-6_39</strain>
    </source>
</reference>
<evidence type="ECO:0000256" key="2">
    <source>
        <dbReference type="SAM" id="SignalP"/>
    </source>
</evidence>
<evidence type="ECO:0000256" key="1">
    <source>
        <dbReference type="SAM" id="MobiDB-lite"/>
    </source>
</evidence>
<evidence type="ECO:0008006" key="5">
    <source>
        <dbReference type="Google" id="ProtNLM"/>
    </source>
</evidence>